<proteinExistence type="predicted"/>
<protein>
    <submittedName>
        <fullName evidence="2">Methyltransferase domain-containing protein</fullName>
    </submittedName>
</protein>
<dbReference type="Pfam" id="PF13649">
    <property type="entry name" value="Methyltransf_25"/>
    <property type="match status" value="1"/>
</dbReference>
<evidence type="ECO:0000313" key="3">
    <source>
        <dbReference type="Proteomes" id="UP000447833"/>
    </source>
</evidence>
<evidence type="ECO:0000259" key="1">
    <source>
        <dbReference type="Pfam" id="PF13649"/>
    </source>
</evidence>
<dbReference type="SUPFAM" id="SSF53335">
    <property type="entry name" value="S-adenosyl-L-methionine-dependent methyltransferases"/>
    <property type="match status" value="1"/>
</dbReference>
<gene>
    <name evidence="2" type="ORF">GLW07_15275</name>
</gene>
<sequence length="345" mass="39244">MTIRGIANETGGSKMKEIKKIWRARKWMKSNEPFLYAWHAHVGYVHDLFDEFESGSTVSSVATKRDMNELLLTRWADVGVAIGHLTNEKNGNIRSKKHMVESISKNSDQSVGILLKEMMELHIPILLSYPDLLNKDQHALYQDEDYGGTVAATSSFIERFAFPKIYQAIKSTNATSVIDFGAGYAGYLSRIGAKLEHMKLVGIEKNRSVCLDAEENIHFPLKSPINLYPDDMMTWKWDGEPFDVAMMNNLLYYFAPEDRVKLFEKAYEVTGKDGQLLIITPMHESKHGLAFSAAFNSFMSAHDNLFPLPSRKDLEELAAETGFQLKQVKPVVKEGAWYFLRFQKV</sequence>
<dbReference type="AlphaFoldDB" id="A0A845F1Q5"/>
<dbReference type="Proteomes" id="UP000447833">
    <property type="component" value="Unassembled WGS sequence"/>
</dbReference>
<evidence type="ECO:0000313" key="2">
    <source>
        <dbReference type="EMBL" id="MYL64719.1"/>
    </source>
</evidence>
<feature type="domain" description="Methyltransferase" evidence="1">
    <location>
        <begin position="177"/>
        <end position="274"/>
    </location>
</feature>
<name>A0A845F1Q5_9BACL</name>
<dbReference type="Gene3D" id="3.40.50.150">
    <property type="entry name" value="Vaccinia Virus protein VP39"/>
    <property type="match status" value="1"/>
</dbReference>
<reference evidence="2 3" key="1">
    <citation type="submission" date="2019-11" db="EMBL/GenBank/DDBJ databases">
        <title>Genome sequences of 17 halophilic strains isolated from different environments.</title>
        <authorList>
            <person name="Furrow R.E."/>
        </authorList>
    </citation>
    <scope>NUCLEOTIDE SEQUENCE [LARGE SCALE GENOMIC DNA]</scope>
    <source>
        <strain evidence="2 3">22506_14_FS</strain>
    </source>
</reference>
<dbReference type="CDD" id="cd02440">
    <property type="entry name" value="AdoMet_MTases"/>
    <property type="match status" value="1"/>
</dbReference>
<comment type="caution">
    <text evidence="2">The sequence shown here is derived from an EMBL/GenBank/DDBJ whole genome shotgun (WGS) entry which is preliminary data.</text>
</comment>
<organism evidence="2 3">
    <name type="scientific">Guptibacillus hwajinpoensis</name>
    <dbReference type="NCBI Taxonomy" id="208199"/>
    <lineage>
        <taxon>Bacteria</taxon>
        <taxon>Bacillati</taxon>
        <taxon>Bacillota</taxon>
        <taxon>Bacilli</taxon>
        <taxon>Bacillales</taxon>
        <taxon>Guptibacillaceae</taxon>
        <taxon>Guptibacillus</taxon>
    </lineage>
</organism>
<accession>A0A845F1Q5</accession>
<keyword evidence="2" id="KW-0808">Transferase</keyword>
<dbReference type="EMBL" id="WMEY01000004">
    <property type="protein sequence ID" value="MYL64719.1"/>
    <property type="molecule type" value="Genomic_DNA"/>
</dbReference>
<dbReference type="GO" id="GO:0032259">
    <property type="term" value="P:methylation"/>
    <property type="evidence" value="ECO:0007669"/>
    <property type="project" value="UniProtKB-KW"/>
</dbReference>
<dbReference type="GO" id="GO:0008168">
    <property type="term" value="F:methyltransferase activity"/>
    <property type="evidence" value="ECO:0007669"/>
    <property type="project" value="UniProtKB-KW"/>
</dbReference>
<keyword evidence="2" id="KW-0489">Methyltransferase</keyword>
<dbReference type="InterPro" id="IPR041698">
    <property type="entry name" value="Methyltransf_25"/>
</dbReference>
<dbReference type="InterPro" id="IPR029063">
    <property type="entry name" value="SAM-dependent_MTases_sf"/>
</dbReference>